<feature type="region of interest" description="Disordered" evidence="6">
    <location>
        <begin position="197"/>
        <end position="264"/>
    </location>
</feature>
<organism evidence="8 9">
    <name type="scientific">Entomortierella chlamydospora</name>
    <dbReference type="NCBI Taxonomy" id="101097"/>
    <lineage>
        <taxon>Eukaryota</taxon>
        <taxon>Fungi</taxon>
        <taxon>Fungi incertae sedis</taxon>
        <taxon>Mucoromycota</taxon>
        <taxon>Mortierellomycotina</taxon>
        <taxon>Mortierellomycetes</taxon>
        <taxon>Mortierellales</taxon>
        <taxon>Mortierellaceae</taxon>
        <taxon>Entomortierella</taxon>
    </lineage>
</organism>
<name>A0A9P6SXQ0_9FUNG</name>
<accession>A0A9P6SXQ0</accession>
<feature type="region of interest" description="Disordered" evidence="6">
    <location>
        <begin position="95"/>
        <end position="185"/>
    </location>
</feature>
<reference evidence="8" key="1">
    <citation type="journal article" date="2020" name="Fungal Divers.">
        <title>Resolving the Mortierellaceae phylogeny through synthesis of multi-gene phylogenetics and phylogenomics.</title>
        <authorList>
            <person name="Vandepol N."/>
            <person name="Liber J."/>
            <person name="Desiro A."/>
            <person name="Na H."/>
            <person name="Kennedy M."/>
            <person name="Barry K."/>
            <person name="Grigoriev I.V."/>
            <person name="Miller A.N."/>
            <person name="O'Donnell K."/>
            <person name="Stajich J.E."/>
            <person name="Bonito G."/>
        </authorList>
    </citation>
    <scope>NUCLEOTIDE SEQUENCE</scope>
    <source>
        <strain evidence="8">NRRL 2769</strain>
    </source>
</reference>
<evidence type="ECO:0000256" key="6">
    <source>
        <dbReference type="SAM" id="MobiDB-lite"/>
    </source>
</evidence>
<feature type="compositionally biased region" description="Polar residues" evidence="6">
    <location>
        <begin position="197"/>
        <end position="219"/>
    </location>
</feature>
<evidence type="ECO:0000259" key="7">
    <source>
        <dbReference type="PROSITE" id="PS50888"/>
    </source>
</evidence>
<dbReference type="GO" id="GO:0005634">
    <property type="term" value="C:nucleus"/>
    <property type="evidence" value="ECO:0007669"/>
    <property type="project" value="UniProtKB-SubCell"/>
</dbReference>
<feature type="region of interest" description="Disordered" evidence="6">
    <location>
        <begin position="506"/>
        <end position="696"/>
    </location>
</feature>
<feature type="compositionally biased region" description="Low complexity" evidence="6">
    <location>
        <begin position="506"/>
        <end position="525"/>
    </location>
</feature>
<feature type="compositionally biased region" description="Polar residues" evidence="6">
    <location>
        <begin position="158"/>
        <end position="185"/>
    </location>
</feature>
<dbReference type="AlphaFoldDB" id="A0A9P6SXQ0"/>
<dbReference type="GO" id="GO:0000978">
    <property type="term" value="F:RNA polymerase II cis-regulatory region sequence-specific DNA binding"/>
    <property type="evidence" value="ECO:0007669"/>
    <property type="project" value="TreeGrafter"/>
</dbReference>
<proteinExistence type="predicted"/>
<evidence type="ECO:0000256" key="1">
    <source>
        <dbReference type="ARBA" id="ARBA00004123"/>
    </source>
</evidence>
<dbReference type="Pfam" id="PF00010">
    <property type="entry name" value="HLH"/>
    <property type="match status" value="1"/>
</dbReference>
<dbReference type="SMART" id="SM00353">
    <property type="entry name" value="HLH"/>
    <property type="match status" value="1"/>
</dbReference>
<dbReference type="SUPFAM" id="SSF47459">
    <property type="entry name" value="HLH, helix-loop-helix DNA-binding domain"/>
    <property type="match status" value="1"/>
</dbReference>
<dbReference type="PROSITE" id="PS50888">
    <property type="entry name" value="BHLH"/>
    <property type="match status" value="1"/>
</dbReference>
<dbReference type="EMBL" id="JAAAID010001428">
    <property type="protein sequence ID" value="KAG0010047.1"/>
    <property type="molecule type" value="Genomic_DNA"/>
</dbReference>
<dbReference type="PANTHER" id="PTHR15741:SF38">
    <property type="entry name" value="BHLH DOMAIN-CONTAINING PROTEIN"/>
    <property type="match status" value="1"/>
</dbReference>
<feature type="region of interest" description="Disordered" evidence="6">
    <location>
        <begin position="1"/>
        <end position="20"/>
    </location>
</feature>
<protein>
    <recommendedName>
        <fullName evidence="7">BHLH domain-containing protein</fullName>
    </recommendedName>
</protein>
<feature type="compositionally biased region" description="Low complexity" evidence="6">
    <location>
        <begin position="434"/>
        <end position="443"/>
    </location>
</feature>
<feature type="domain" description="BHLH" evidence="7">
    <location>
        <begin position="348"/>
        <end position="399"/>
    </location>
</feature>
<dbReference type="PANTHER" id="PTHR15741">
    <property type="entry name" value="BASIC HELIX-LOOP-HELIX ZIP TRANSCRIPTION FACTOR"/>
    <property type="match status" value="1"/>
</dbReference>
<comment type="caution">
    <text evidence="8">The sequence shown here is derived from an EMBL/GenBank/DDBJ whole genome shotgun (WGS) entry which is preliminary data.</text>
</comment>
<dbReference type="InterPro" id="IPR036638">
    <property type="entry name" value="HLH_DNA-bd_sf"/>
</dbReference>
<dbReference type="GO" id="GO:0046983">
    <property type="term" value="F:protein dimerization activity"/>
    <property type="evidence" value="ECO:0007669"/>
    <property type="project" value="InterPro"/>
</dbReference>
<keyword evidence="5" id="KW-0539">Nucleus</keyword>
<dbReference type="Proteomes" id="UP000703661">
    <property type="component" value="Unassembled WGS sequence"/>
</dbReference>
<keyword evidence="2" id="KW-0805">Transcription regulation</keyword>
<feature type="compositionally biased region" description="Polar residues" evidence="6">
    <location>
        <begin position="131"/>
        <end position="146"/>
    </location>
</feature>
<feature type="region of interest" description="Disordered" evidence="6">
    <location>
        <begin position="434"/>
        <end position="462"/>
    </location>
</feature>
<evidence type="ECO:0000256" key="2">
    <source>
        <dbReference type="ARBA" id="ARBA00023015"/>
    </source>
</evidence>
<feature type="compositionally biased region" description="Acidic residues" evidence="6">
    <location>
        <begin position="666"/>
        <end position="696"/>
    </location>
</feature>
<keyword evidence="9" id="KW-1185">Reference proteome</keyword>
<feature type="compositionally biased region" description="Polar residues" evidence="6">
    <location>
        <begin position="579"/>
        <end position="589"/>
    </location>
</feature>
<evidence type="ECO:0000256" key="4">
    <source>
        <dbReference type="ARBA" id="ARBA00023163"/>
    </source>
</evidence>
<dbReference type="InterPro" id="IPR011598">
    <property type="entry name" value="bHLH_dom"/>
</dbReference>
<gene>
    <name evidence="8" type="ORF">BGZ80_001829</name>
</gene>
<evidence type="ECO:0000256" key="5">
    <source>
        <dbReference type="ARBA" id="ARBA00023242"/>
    </source>
</evidence>
<sequence length="696" mass="71981">MVELSPLAVHFPANSQPTPSPILTSTSQSVTPMLQGQAQPSPSPHLVTNMNHLSVLPASPAMFALPASSLMPPPTRSQLILPSQHTQNLVHTPRQLSISQQPGQAQKQQQTKQTAIAAGQSSIQHHISIQPSLAPSTLKPTGSVGSTAPVLLAPAPSTPSLVGQENGSVPSSTEKPTSAAPNTSKVALAPVTPASLMNLSGSESTPTSSPKFSANTKSRSLLAKPNNSNGGKSANSKPSGSRRIGNKRHSSGGIVTAGTLAPRTPGTPALISPIPIPPGASGGFTALISPALKPTLMPQPPISHRGSISAQPILVSPRSQPILVSPSLKPWLPGGLSYNTDLHSGIELRRTSHKAAEQKRRDSLKHCFDDLRQMIPNIVDKAPSKVFLLKKSFDYICSLKSEIAQRDLHMARTQAQEDHFKSSLESWLATTFQGGNSATEEGSSNGGGGGGGGGGGNGAIAMPDMTSWRLSEEELDKITMKQLQAVKVAQEMSELSAAAVEAARIGNQQNGGNKDGKNGSSSKRSGGNGNGGGGGGGGNGGGNGASRYQPNSSNSSIREEINGDDSDDEDSGARGGYSAQDNDAMSSTGSKDKKPGQPKGVPVRIANNTFVEGTSVDSSGDVEMSGPDEQQDQASIPPSISGTSAGTDSSTMARSCSRTAKGGQEAGEEEEEEDEYEEGDSDENEDDDDDGEEDEM</sequence>
<feature type="compositionally biased region" description="Low complexity" evidence="6">
    <location>
        <begin position="97"/>
        <end position="130"/>
    </location>
</feature>
<dbReference type="InterPro" id="IPR052207">
    <property type="entry name" value="Max-like/E-box_TFs"/>
</dbReference>
<feature type="compositionally biased region" description="Polar residues" evidence="6">
    <location>
        <begin position="606"/>
        <end position="618"/>
    </location>
</feature>
<comment type="subcellular location">
    <subcellularLocation>
        <location evidence="1">Nucleus</location>
    </subcellularLocation>
</comment>
<feature type="compositionally biased region" description="Low complexity" evidence="6">
    <location>
        <begin position="224"/>
        <end position="241"/>
    </location>
</feature>
<evidence type="ECO:0000313" key="8">
    <source>
        <dbReference type="EMBL" id="KAG0010047.1"/>
    </source>
</evidence>
<feature type="compositionally biased region" description="Gly residues" evidence="6">
    <location>
        <begin position="444"/>
        <end position="458"/>
    </location>
</feature>
<dbReference type="CDD" id="cd11405">
    <property type="entry name" value="bHLHzip_MLXIP_like"/>
    <property type="match status" value="1"/>
</dbReference>
<evidence type="ECO:0000256" key="3">
    <source>
        <dbReference type="ARBA" id="ARBA00023125"/>
    </source>
</evidence>
<keyword evidence="3" id="KW-0238">DNA-binding</keyword>
<feature type="compositionally biased region" description="Polar residues" evidence="6">
    <location>
        <begin position="632"/>
        <end position="658"/>
    </location>
</feature>
<keyword evidence="4" id="KW-0804">Transcription</keyword>
<feature type="compositionally biased region" description="Gly residues" evidence="6">
    <location>
        <begin position="526"/>
        <end position="544"/>
    </location>
</feature>
<evidence type="ECO:0000313" key="9">
    <source>
        <dbReference type="Proteomes" id="UP000703661"/>
    </source>
</evidence>
<dbReference type="Gene3D" id="4.10.280.10">
    <property type="entry name" value="Helix-loop-helix DNA-binding domain"/>
    <property type="match status" value="1"/>
</dbReference>
<dbReference type="GO" id="GO:0000981">
    <property type="term" value="F:DNA-binding transcription factor activity, RNA polymerase II-specific"/>
    <property type="evidence" value="ECO:0007669"/>
    <property type="project" value="TreeGrafter"/>
</dbReference>